<reference evidence="1" key="1">
    <citation type="submission" date="2022-11" db="EMBL/GenBank/DDBJ databases">
        <title>High-quality draft genome sequence of Galbibacter sp. strain CMA-7.</title>
        <authorList>
            <person name="Wei L."/>
            <person name="Dong C."/>
            <person name="Shao Z."/>
        </authorList>
    </citation>
    <scope>NUCLEOTIDE SEQUENCE</scope>
    <source>
        <strain evidence="1">CMA-7</strain>
    </source>
</reference>
<dbReference type="Proteomes" id="UP001153642">
    <property type="component" value="Unassembled WGS sequence"/>
</dbReference>
<dbReference type="Gene3D" id="1.25.40.390">
    <property type="match status" value="1"/>
</dbReference>
<proteinExistence type="predicted"/>
<organism evidence="1 2">
    <name type="scientific">Galbibacter pacificus</name>
    <dbReference type="NCBI Taxonomy" id="2996052"/>
    <lineage>
        <taxon>Bacteria</taxon>
        <taxon>Pseudomonadati</taxon>
        <taxon>Bacteroidota</taxon>
        <taxon>Flavobacteriia</taxon>
        <taxon>Flavobacteriales</taxon>
        <taxon>Flavobacteriaceae</taxon>
        <taxon>Galbibacter</taxon>
    </lineage>
</organism>
<dbReference type="SUPFAM" id="SSF48452">
    <property type="entry name" value="TPR-like"/>
    <property type="match status" value="1"/>
</dbReference>
<dbReference type="Pfam" id="PF12741">
    <property type="entry name" value="SusD-like"/>
    <property type="match status" value="1"/>
</dbReference>
<dbReference type="EMBL" id="JAPMUA010000005">
    <property type="protein sequence ID" value="MDG3587066.1"/>
    <property type="molecule type" value="Genomic_DNA"/>
</dbReference>
<accession>A0ABT6FUY4</accession>
<protein>
    <submittedName>
        <fullName evidence="1">RagB/SusD family nutrient uptake outer membrane protein</fullName>
    </submittedName>
</protein>
<dbReference type="RefSeq" id="WP_277900668.1">
    <property type="nucleotide sequence ID" value="NZ_JAPMUA010000005.1"/>
</dbReference>
<gene>
    <name evidence="1" type="ORF">OSR52_14420</name>
</gene>
<sequence length="532" mass="59252">MKKLITYTLASVLAISLVNCTEDFDDINTDPYGISDESLKQQFNNIGAKFPPMFANVIRIEPAWNYQLQHNLNADLFSGYMTSPTPFSGNINNQTYSLVSGWNQTIWTDAYDANEGNGIMPYARGVHEQVQTVDNENAIMFTYLSDIIKVMGMHRISDVFGPIRYTKFNDYETTGQYDSQEEAYHAFFTDLGTAIDELKKFEGIDAFKNFDASMFKGDVTMWRAFANSLRLRLAIRVSNVDPALAKTEGEKSLASDAGLLLEDNMEIDMGGFVHPLYTISDSWGDIRMSAEMESVLKGFNDGRLETYFMPALGNGVEGEYKGIRMGVAIEAKSEYGDHSKLGEYLKDLTYKDWMTSAEVYFLKAEAALRGWAGAGDAQTNYENGIKASFAQHGVGGADDYIADNTSTPADYVDAINPANDYAYPSDVKIAYNAAGTKEEQLEQIITQKWIAMFPDGQEAWSEYRRTGYPKVFPVVINNSGGEIDTDIQIRRINFVDSEKNTNGANVEAATSLLKGPDNGGTRLWWDTGSNTF</sequence>
<dbReference type="InterPro" id="IPR011990">
    <property type="entry name" value="TPR-like_helical_dom_sf"/>
</dbReference>
<keyword evidence="2" id="KW-1185">Reference proteome</keyword>
<comment type="caution">
    <text evidence="1">The sequence shown here is derived from an EMBL/GenBank/DDBJ whole genome shotgun (WGS) entry which is preliminary data.</text>
</comment>
<evidence type="ECO:0000313" key="1">
    <source>
        <dbReference type="EMBL" id="MDG3587066.1"/>
    </source>
</evidence>
<dbReference type="InterPro" id="IPR024302">
    <property type="entry name" value="SusD-like"/>
</dbReference>
<name>A0ABT6FUY4_9FLAO</name>
<evidence type="ECO:0000313" key="2">
    <source>
        <dbReference type="Proteomes" id="UP001153642"/>
    </source>
</evidence>